<dbReference type="PANTHER" id="PTHR30069">
    <property type="entry name" value="TONB-DEPENDENT OUTER MEMBRANE RECEPTOR"/>
    <property type="match status" value="1"/>
</dbReference>
<evidence type="ECO:0000256" key="6">
    <source>
        <dbReference type="ARBA" id="ARBA00023077"/>
    </source>
</evidence>
<accession>A0A1I1BP80</accession>
<gene>
    <name evidence="14" type="ORF">SAMN04489723_11451</name>
</gene>
<evidence type="ECO:0000256" key="1">
    <source>
        <dbReference type="ARBA" id="ARBA00004571"/>
    </source>
</evidence>
<dbReference type="Pfam" id="PF00593">
    <property type="entry name" value="TonB_dep_Rec_b-barrel"/>
    <property type="match status" value="1"/>
</dbReference>
<evidence type="ECO:0000313" key="14">
    <source>
        <dbReference type="EMBL" id="SFB50260.1"/>
    </source>
</evidence>
<dbReference type="Proteomes" id="UP000198790">
    <property type="component" value="Unassembled WGS sequence"/>
</dbReference>
<dbReference type="Pfam" id="PF07715">
    <property type="entry name" value="Plug"/>
    <property type="match status" value="1"/>
</dbReference>
<reference evidence="14 15" key="1">
    <citation type="submission" date="2016-10" db="EMBL/GenBank/DDBJ databases">
        <authorList>
            <person name="de Groot N.N."/>
        </authorList>
    </citation>
    <scope>NUCLEOTIDE SEQUENCE [LARGE SCALE GENOMIC DNA]</scope>
    <source>
        <strain evidence="14 15">DSM 23399</strain>
    </source>
</reference>
<dbReference type="SUPFAM" id="SSF56935">
    <property type="entry name" value="Porins"/>
    <property type="match status" value="1"/>
</dbReference>
<evidence type="ECO:0000256" key="8">
    <source>
        <dbReference type="ARBA" id="ARBA00023170"/>
    </source>
</evidence>
<evidence type="ECO:0000256" key="9">
    <source>
        <dbReference type="ARBA" id="ARBA00023237"/>
    </source>
</evidence>
<evidence type="ECO:0000256" key="3">
    <source>
        <dbReference type="ARBA" id="ARBA00022452"/>
    </source>
</evidence>
<keyword evidence="7 10" id="KW-0472">Membrane</keyword>
<evidence type="ECO:0000256" key="2">
    <source>
        <dbReference type="ARBA" id="ARBA00022448"/>
    </source>
</evidence>
<protein>
    <submittedName>
        <fullName evidence="14">Fe(3+) dicitrate transport protein</fullName>
    </submittedName>
</protein>
<dbReference type="InterPro" id="IPR000531">
    <property type="entry name" value="Beta-barrel_TonB"/>
</dbReference>
<organism evidence="14 15">
    <name type="scientific">Algoriphagus aquimarinus</name>
    <dbReference type="NCBI Taxonomy" id="237018"/>
    <lineage>
        <taxon>Bacteria</taxon>
        <taxon>Pseudomonadati</taxon>
        <taxon>Bacteroidota</taxon>
        <taxon>Cytophagia</taxon>
        <taxon>Cytophagales</taxon>
        <taxon>Cyclobacteriaceae</taxon>
        <taxon>Algoriphagus</taxon>
    </lineage>
</organism>
<evidence type="ECO:0000256" key="5">
    <source>
        <dbReference type="ARBA" id="ARBA00022729"/>
    </source>
</evidence>
<evidence type="ECO:0000259" key="13">
    <source>
        <dbReference type="Pfam" id="PF07715"/>
    </source>
</evidence>
<keyword evidence="15" id="KW-1185">Reference proteome</keyword>
<dbReference type="InterPro" id="IPR012910">
    <property type="entry name" value="Plug_dom"/>
</dbReference>
<dbReference type="InterPro" id="IPR037066">
    <property type="entry name" value="Plug_dom_sf"/>
</dbReference>
<comment type="similarity">
    <text evidence="10 11">Belongs to the TonB-dependent receptor family.</text>
</comment>
<evidence type="ECO:0000256" key="10">
    <source>
        <dbReference type="PROSITE-ProRule" id="PRU01360"/>
    </source>
</evidence>
<keyword evidence="8" id="KW-0675">Receptor</keyword>
<dbReference type="OrthoDB" id="9758472at2"/>
<feature type="domain" description="TonB-dependent receptor plug" evidence="13">
    <location>
        <begin position="97"/>
        <end position="181"/>
    </location>
</feature>
<dbReference type="GO" id="GO:0044718">
    <property type="term" value="P:siderophore transmembrane transport"/>
    <property type="evidence" value="ECO:0007669"/>
    <property type="project" value="TreeGrafter"/>
</dbReference>
<evidence type="ECO:0000259" key="12">
    <source>
        <dbReference type="Pfam" id="PF00593"/>
    </source>
</evidence>
<evidence type="ECO:0000256" key="4">
    <source>
        <dbReference type="ARBA" id="ARBA00022692"/>
    </source>
</evidence>
<keyword evidence="9 10" id="KW-0998">Cell outer membrane</keyword>
<evidence type="ECO:0000313" key="15">
    <source>
        <dbReference type="Proteomes" id="UP000198790"/>
    </source>
</evidence>
<name>A0A1I1BP80_9BACT</name>
<dbReference type="STRING" id="237018.SAMN04489723_11451"/>
<feature type="domain" description="TonB-dependent receptor-like beta-barrel" evidence="12">
    <location>
        <begin position="196"/>
        <end position="711"/>
    </location>
</feature>
<dbReference type="GO" id="GO:0015344">
    <property type="term" value="F:siderophore uptake transmembrane transporter activity"/>
    <property type="evidence" value="ECO:0007669"/>
    <property type="project" value="TreeGrafter"/>
</dbReference>
<dbReference type="Gene3D" id="2.40.170.20">
    <property type="entry name" value="TonB-dependent receptor, beta-barrel domain"/>
    <property type="match status" value="1"/>
</dbReference>
<dbReference type="InterPro" id="IPR036942">
    <property type="entry name" value="Beta-barrel_TonB_sf"/>
</dbReference>
<dbReference type="Gene3D" id="2.170.130.10">
    <property type="entry name" value="TonB-dependent receptor, plug domain"/>
    <property type="match status" value="1"/>
</dbReference>
<keyword evidence="5" id="KW-0732">Signal</keyword>
<dbReference type="PROSITE" id="PS52016">
    <property type="entry name" value="TONB_DEPENDENT_REC_3"/>
    <property type="match status" value="1"/>
</dbReference>
<evidence type="ECO:0000256" key="7">
    <source>
        <dbReference type="ARBA" id="ARBA00023136"/>
    </source>
</evidence>
<keyword evidence="2 10" id="KW-0813">Transport</keyword>
<dbReference type="GO" id="GO:0009279">
    <property type="term" value="C:cell outer membrane"/>
    <property type="evidence" value="ECO:0007669"/>
    <property type="project" value="UniProtKB-SubCell"/>
</dbReference>
<sequence>MAGPVIKPDWLFVYILSKLMNIKKLLILGLFQGLMACAYAQNDTIKTLDLKEFQLRDFRDLSPIAPLPNVSRNFLIGGRKTESIQISLLPANLAEKTGRQLFAKIPGGFIYDMDGSGNQINFSVRGLDGHRSWEFNIRQNGVMINTDIYGYPASHYSMPIEAVEKIELIRGTGALQYGQQFGGMLNYILKEPDSTKRFSFENLSTVGSFGLLSTFNAIGGKVGKLTYYAYYQKRVSEGYRDNSNSTSDAQHIDLTYQFNDRLKLRGELSRSTYLYQIPGPLNDEMFTDNPKQSTRARNYYSPEIWIPAVILDFQISPHTSLNWTVSGVFGERASVTFDGFANKPDVIDLATEEYAARNVDIDNYHTRTTEGRLMHTYQLGNMKNNFSANFRYFNNSMDRRQRGKGSTGTDYDIKVEGNFQRDMNLKSESFALALENQFYLTDQFSVTPGIRVEMGSSKMTGRIDYIEDAYVPKTIDYDFIALGINANYQLNSNSRFYTGFSQANRPVIFQDIIPGNPMTLISDELEDSFGYNAEVGWENSSIPGLKYNITFFRTYIGNRLGNIFVEHEGQTFIQKSNIGNSLNNGIEFYLDYEFMKGKNWGLNFYTSTSLMDAKYTSGEVAVAEGNQNITGNRIEAAPKWLSRNGVSGHFRALRVLLQHQFVGNTYADALNTKTPPETGAVGIVPSYNVWDLNTSYQVSSKFILRVGINNLLNKRYFTKRPQMYPGPGIWTSDGRSFVASIGFKL</sequence>
<proteinExistence type="inferred from homology"/>
<dbReference type="PANTHER" id="PTHR30069:SF29">
    <property type="entry name" value="HEMOGLOBIN AND HEMOGLOBIN-HAPTOGLOBIN-BINDING PROTEIN 1-RELATED"/>
    <property type="match status" value="1"/>
</dbReference>
<keyword evidence="6 11" id="KW-0798">TonB box</keyword>
<dbReference type="EMBL" id="FOKK01000014">
    <property type="protein sequence ID" value="SFB50260.1"/>
    <property type="molecule type" value="Genomic_DNA"/>
</dbReference>
<dbReference type="AlphaFoldDB" id="A0A1I1BP80"/>
<comment type="subcellular location">
    <subcellularLocation>
        <location evidence="1 10">Cell outer membrane</location>
        <topology evidence="1 10">Multi-pass membrane protein</topology>
    </subcellularLocation>
</comment>
<keyword evidence="3 10" id="KW-1134">Transmembrane beta strand</keyword>
<evidence type="ECO:0000256" key="11">
    <source>
        <dbReference type="RuleBase" id="RU003357"/>
    </source>
</evidence>
<keyword evidence="4 10" id="KW-0812">Transmembrane</keyword>
<dbReference type="InterPro" id="IPR039426">
    <property type="entry name" value="TonB-dep_rcpt-like"/>
</dbReference>